<keyword evidence="2" id="KW-0812">Transmembrane</keyword>
<evidence type="ECO:0000313" key="4">
    <source>
        <dbReference type="Proteomes" id="UP001165085"/>
    </source>
</evidence>
<keyword evidence="2" id="KW-1133">Transmembrane helix</keyword>
<dbReference type="PANTHER" id="PTHR21229">
    <property type="entry name" value="LUNG SEVEN TRANSMEMBRANE RECEPTOR"/>
    <property type="match status" value="1"/>
</dbReference>
<sequence length="604" mass="67023">MSVTRCDSERKETQSFRKMKMKILAIISTLPAFCLAGTLIDSYPDTDLEGGEKFCYSGRAESQFRCPSEDELNPSSSSHYPTTTLLSGEYVTVKISNLRMTGEGRKGGGGEAEGEEAEGEDRKLVEPSEMTYQIQISLMQLLEDYEASNLNCCWEEAGSACDWQRQKDDPTTVELPPECSMTPGKGALAADASVCSARQGLYFPEVKPMAGYTTGMWYTSGPSSTITTYMAVDLKLDGDAFEDLEVVMKPPKPNVEYLVMVSNCALIHSETSGSDIARTEMNHFKFDITFNWNFSHGSLPHHLLGLIPFYAVTFICYSVMSILWVKRSIQFQGQLLGLQKAVSLLVYLECGFTFIALLYYVHVNASKSIDMNVLYSGTFAALVSWDFWTIMVTVAHFSTIFACQVVVTLTADGKWLIQHSMRKSTRAFLVFLGSTWAIFIVFYGVMDAETRNGWAVFSASVWVAWLLISVRNSLRHIKSLTVGNSDDNIMVAHPGSAGGDMLTAKRGLFRKLCCLIATFPAIFLLTLILDSQADKTEWGIPWIGYVLTDIYILGILGHVTYLWLPSPAIDPNKYAPVNANDLTFDGDFEMGGVLTDEDDNNLVE</sequence>
<comment type="caution">
    <text evidence="3">The sequence shown here is derived from an EMBL/GenBank/DDBJ whole genome shotgun (WGS) entry which is preliminary data.</text>
</comment>
<dbReference type="GO" id="GO:0005794">
    <property type="term" value="C:Golgi apparatus"/>
    <property type="evidence" value="ECO:0007669"/>
    <property type="project" value="TreeGrafter"/>
</dbReference>
<evidence type="ECO:0000313" key="3">
    <source>
        <dbReference type="EMBL" id="GMH71755.1"/>
    </source>
</evidence>
<reference evidence="4" key="1">
    <citation type="journal article" date="2023" name="Commun. Biol.">
        <title>Genome analysis of Parmales, the sister group of diatoms, reveals the evolutionary specialization of diatoms from phago-mixotrophs to photoautotrophs.</title>
        <authorList>
            <person name="Ban H."/>
            <person name="Sato S."/>
            <person name="Yoshikawa S."/>
            <person name="Yamada K."/>
            <person name="Nakamura Y."/>
            <person name="Ichinomiya M."/>
            <person name="Sato N."/>
            <person name="Blanc-Mathieu R."/>
            <person name="Endo H."/>
            <person name="Kuwata A."/>
            <person name="Ogata H."/>
        </authorList>
    </citation>
    <scope>NUCLEOTIDE SEQUENCE [LARGE SCALE GENOMIC DNA]</scope>
    <source>
        <strain evidence="4">NIES 3701</strain>
    </source>
</reference>
<keyword evidence="4" id="KW-1185">Reference proteome</keyword>
<accession>A0A9W7APW4</accession>
<feature type="transmembrane region" description="Helical" evidence="2">
    <location>
        <begin position="427"/>
        <end position="446"/>
    </location>
</feature>
<feature type="transmembrane region" description="Helical" evidence="2">
    <location>
        <begin position="382"/>
        <end position="407"/>
    </location>
</feature>
<keyword evidence="2" id="KW-0472">Membrane</keyword>
<evidence type="ECO:0000256" key="2">
    <source>
        <dbReference type="SAM" id="Phobius"/>
    </source>
</evidence>
<dbReference type="InterPro" id="IPR009637">
    <property type="entry name" value="GPR107/GPR108-like"/>
</dbReference>
<feature type="transmembrane region" description="Helical" evidence="2">
    <location>
        <begin position="344"/>
        <end position="362"/>
    </location>
</feature>
<dbReference type="GO" id="GO:0016020">
    <property type="term" value="C:membrane"/>
    <property type="evidence" value="ECO:0007669"/>
    <property type="project" value="InterPro"/>
</dbReference>
<gene>
    <name evidence="3" type="ORF">TrST_g6812</name>
</gene>
<feature type="region of interest" description="Disordered" evidence="1">
    <location>
        <begin position="101"/>
        <end position="123"/>
    </location>
</feature>
<feature type="transmembrane region" description="Helical" evidence="2">
    <location>
        <begin position="542"/>
        <end position="564"/>
    </location>
</feature>
<dbReference type="PANTHER" id="PTHR21229:SF78">
    <property type="entry name" value="INTIMAL THICKNESS RELATED RECEPTOR IRP DOMAIN-CONTAINING PROTEIN"/>
    <property type="match status" value="1"/>
</dbReference>
<feature type="transmembrane region" description="Helical" evidence="2">
    <location>
        <begin position="452"/>
        <end position="470"/>
    </location>
</feature>
<dbReference type="EMBL" id="BRXY01000151">
    <property type="protein sequence ID" value="GMH71755.1"/>
    <property type="molecule type" value="Genomic_DNA"/>
</dbReference>
<dbReference type="Proteomes" id="UP001165085">
    <property type="component" value="Unassembled WGS sequence"/>
</dbReference>
<dbReference type="OrthoDB" id="204328at2759"/>
<proteinExistence type="predicted"/>
<dbReference type="AlphaFoldDB" id="A0A9W7APW4"/>
<evidence type="ECO:0000256" key="1">
    <source>
        <dbReference type="SAM" id="MobiDB-lite"/>
    </source>
</evidence>
<feature type="transmembrane region" description="Helical" evidence="2">
    <location>
        <begin position="303"/>
        <end position="324"/>
    </location>
</feature>
<feature type="transmembrane region" description="Helical" evidence="2">
    <location>
        <begin position="512"/>
        <end position="530"/>
    </location>
</feature>
<name>A0A9W7APW4_9STRA</name>
<organism evidence="3 4">
    <name type="scientific">Triparma strigata</name>
    <dbReference type="NCBI Taxonomy" id="1606541"/>
    <lineage>
        <taxon>Eukaryota</taxon>
        <taxon>Sar</taxon>
        <taxon>Stramenopiles</taxon>
        <taxon>Ochrophyta</taxon>
        <taxon>Bolidophyceae</taxon>
        <taxon>Parmales</taxon>
        <taxon>Triparmaceae</taxon>
        <taxon>Triparma</taxon>
    </lineage>
</organism>
<protein>
    <submittedName>
        <fullName evidence="3">Uncharacterized protein</fullName>
    </submittedName>
</protein>